<dbReference type="RefSeq" id="WP_128948878.1">
    <property type="nucleotide sequence ID" value="NZ_CP030053.1"/>
</dbReference>
<accession>A0AAE5WW31</accession>
<proteinExistence type="predicted"/>
<evidence type="ECO:0000313" key="2">
    <source>
        <dbReference type="Proteomes" id="UP000288972"/>
    </source>
</evidence>
<dbReference type="AlphaFoldDB" id="A0AAE5WW31"/>
<name>A0AAE5WW31_9BRAD</name>
<sequence>MKRLIGHRSRVFAPSFRGLLTVLLTLAYVVVGFAGEIACAGETLASEDRIEVADIPANTDQGKADQGSKKPVTVVDHCYTCVPLLIPPPVLVVEPAAKAAPPAYATPTFLLEDQPGLDTPPPKYRT</sequence>
<gene>
    <name evidence="1" type="ORF">XH91_01090</name>
</gene>
<evidence type="ECO:0008006" key="3">
    <source>
        <dbReference type="Google" id="ProtNLM"/>
    </source>
</evidence>
<reference evidence="1 2" key="1">
    <citation type="submission" date="2018-06" db="EMBL/GenBank/DDBJ databases">
        <title>Comparative genomics of rhizobia nodulating Arachis hypogaea in China.</title>
        <authorList>
            <person name="Li Y."/>
        </authorList>
    </citation>
    <scope>NUCLEOTIDE SEQUENCE [LARGE SCALE GENOMIC DNA]</scope>
    <source>
        <strain evidence="1 2">CCBAU 51670</strain>
    </source>
</reference>
<protein>
    <recommendedName>
        <fullName evidence="3">DUF2946 domain-containing protein</fullName>
    </recommendedName>
</protein>
<dbReference type="KEGG" id="bgz:XH91_01090"/>
<organism evidence="1 2">
    <name type="scientific">Bradyrhizobium guangzhouense</name>
    <dbReference type="NCBI Taxonomy" id="1325095"/>
    <lineage>
        <taxon>Bacteria</taxon>
        <taxon>Pseudomonadati</taxon>
        <taxon>Pseudomonadota</taxon>
        <taxon>Alphaproteobacteria</taxon>
        <taxon>Hyphomicrobiales</taxon>
        <taxon>Nitrobacteraceae</taxon>
        <taxon>Bradyrhizobium</taxon>
    </lineage>
</organism>
<evidence type="ECO:0000313" key="1">
    <source>
        <dbReference type="EMBL" id="QAU44088.1"/>
    </source>
</evidence>
<dbReference type="EMBL" id="CP030053">
    <property type="protein sequence ID" value="QAU44088.1"/>
    <property type="molecule type" value="Genomic_DNA"/>
</dbReference>
<dbReference type="Proteomes" id="UP000288972">
    <property type="component" value="Chromosome"/>
</dbReference>